<feature type="domain" description="Yippee" evidence="1">
    <location>
        <begin position="7"/>
        <end position="83"/>
    </location>
</feature>
<evidence type="ECO:0000259" key="1">
    <source>
        <dbReference type="PROSITE" id="PS51792"/>
    </source>
</evidence>
<comment type="caution">
    <text evidence="2">The sequence shown here is derived from an EMBL/GenBank/DDBJ whole genome shotgun (WGS) entry which is preliminary data.</text>
</comment>
<accession>A0A6A2ZQI3</accession>
<organism evidence="2 3">
    <name type="scientific">Hibiscus syriacus</name>
    <name type="common">Rose of Sharon</name>
    <dbReference type="NCBI Taxonomy" id="106335"/>
    <lineage>
        <taxon>Eukaryota</taxon>
        <taxon>Viridiplantae</taxon>
        <taxon>Streptophyta</taxon>
        <taxon>Embryophyta</taxon>
        <taxon>Tracheophyta</taxon>
        <taxon>Spermatophyta</taxon>
        <taxon>Magnoliopsida</taxon>
        <taxon>eudicotyledons</taxon>
        <taxon>Gunneridae</taxon>
        <taxon>Pentapetalae</taxon>
        <taxon>rosids</taxon>
        <taxon>malvids</taxon>
        <taxon>Malvales</taxon>
        <taxon>Malvaceae</taxon>
        <taxon>Malvoideae</taxon>
        <taxon>Hibiscus</taxon>
    </lineage>
</organism>
<dbReference type="PROSITE" id="PS51792">
    <property type="entry name" value="YIPPEE"/>
    <property type="match status" value="1"/>
</dbReference>
<keyword evidence="3" id="KW-1185">Reference proteome</keyword>
<name>A0A6A2ZQI3_HIBSY</name>
<dbReference type="InterPro" id="IPR034751">
    <property type="entry name" value="Yippee"/>
</dbReference>
<evidence type="ECO:0000313" key="3">
    <source>
        <dbReference type="Proteomes" id="UP000436088"/>
    </source>
</evidence>
<proteinExistence type="predicted"/>
<dbReference type="PANTHER" id="PTHR13848">
    <property type="entry name" value="PROTEIN YIPPEE-LIKE CG15309-RELATED"/>
    <property type="match status" value="1"/>
</dbReference>
<dbReference type="AlphaFoldDB" id="A0A6A2ZQI3"/>
<protein>
    <submittedName>
        <fullName evidence="2">Protein yippee-like</fullName>
    </submittedName>
</protein>
<evidence type="ECO:0000313" key="2">
    <source>
        <dbReference type="EMBL" id="KAE8694281.1"/>
    </source>
</evidence>
<reference evidence="2" key="1">
    <citation type="submission" date="2019-09" db="EMBL/GenBank/DDBJ databases">
        <title>Draft genome information of white flower Hibiscus syriacus.</title>
        <authorList>
            <person name="Kim Y.-M."/>
        </authorList>
    </citation>
    <scope>NUCLEOTIDE SEQUENCE [LARGE SCALE GENOMIC DNA]</scope>
    <source>
        <strain evidence="2">YM2019G1</strain>
    </source>
</reference>
<sequence>MESSANPLYRCSNCRNPLALVEDLLSKNFIAKSGKAYMFQHAMNVVLGPKYDKQLIPVGSALPIYSAASAVKNWGGNMLKLMT</sequence>
<dbReference type="InterPro" id="IPR039058">
    <property type="entry name" value="Yippee_fam"/>
</dbReference>
<gene>
    <name evidence="2" type="ORF">F3Y22_tig00110785pilonHSYRG00160</name>
</gene>
<dbReference type="EMBL" id="VEPZ02001111">
    <property type="protein sequence ID" value="KAE8694281.1"/>
    <property type="molecule type" value="Genomic_DNA"/>
</dbReference>
<dbReference type="Proteomes" id="UP000436088">
    <property type="component" value="Unassembled WGS sequence"/>
</dbReference>